<dbReference type="EMBL" id="JAMFTS010000005">
    <property type="protein sequence ID" value="KAJ4753421.1"/>
    <property type="molecule type" value="Genomic_DNA"/>
</dbReference>
<dbReference type="AlphaFoldDB" id="A0AAV8CDY5"/>
<organism evidence="1 2">
    <name type="scientific">Rhynchospora pubera</name>
    <dbReference type="NCBI Taxonomy" id="906938"/>
    <lineage>
        <taxon>Eukaryota</taxon>
        <taxon>Viridiplantae</taxon>
        <taxon>Streptophyta</taxon>
        <taxon>Embryophyta</taxon>
        <taxon>Tracheophyta</taxon>
        <taxon>Spermatophyta</taxon>
        <taxon>Magnoliopsida</taxon>
        <taxon>Liliopsida</taxon>
        <taxon>Poales</taxon>
        <taxon>Cyperaceae</taxon>
        <taxon>Cyperoideae</taxon>
        <taxon>Rhynchosporeae</taxon>
        <taxon>Rhynchospora</taxon>
    </lineage>
</organism>
<sequence length="434" mass="50036">MVDRALLRRDCSIPLQSLRIKSSYDSRCYLPLKSVARWIDHAAYLGVRHLHFWLEAPTAAEICPNIFSIRSIESLRVETSGIGCYIYFATHKALIPPDIVSTSLKSLCLWLNIDSPELTRLIRGLPVLEYLELRGVEQIIIDISSPSVRTLKLQCKSSKMMKLCFPKLDFLYLECEVNNLEMFQGEMPLVTKADFRLMSSGEVHVLILESMLKSIANALELNLSIETSVHFERTYLRCCEMQLSFPRLECFKFSCSMCFLKLFQAEMPMLRKVDIHLSDAKEEFVPLVSSFLKCIANVMYMKLAIQDDRAQLKPFHILDSNKKPPLFTHLLCLELSTSCHEATIEDTISLLENCPVLNCLEMNHKDPDICYKKDKKKKKFWQSKLPRNSKGNYQHACFMDLHIKNEKSRVIELLSRRLTPKKRKIGEVATVNSN</sequence>
<protein>
    <submittedName>
        <fullName evidence="1">F-box/FBD/LRR-repeat protein</fullName>
    </submittedName>
</protein>
<dbReference type="PANTHER" id="PTHR31900">
    <property type="entry name" value="F-BOX/RNI SUPERFAMILY PROTEIN-RELATED"/>
    <property type="match status" value="1"/>
</dbReference>
<evidence type="ECO:0000313" key="1">
    <source>
        <dbReference type="EMBL" id="KAJ4753421.1"/>
    </source>
</evidence>
<evidence type="ECO:0000313" key="2">
    <source>
        <dbReference type="Proteomes" id="UP001140206"/>
    </source>
</evidence>
<reference evidence="1" key="1">
    <citation type="submission" date="2022-08" db="EMBL/GenBank/DDBJ databases">
        <authorList>
            <person name="Marques A."/>
        </authorList>
    </citation>
    <scope>NUCLEOTIDE SEQUENCE</scope>
    <source>
        <strain evidence="1">RhyPub2mFocal</strain>
        <tissue evidence="1">Leaves</tissue>
    </source>
</reference>
<proteinExistence type="predicted"/>
<keyword evidence="2" id="KW-1185">Reference proteome</keyword>
<dbReference type="InterPro" id="IPR050232">
    <property type="entry name" value="FBL13/AtMIF1-like"/>
</dbReference>
<dbReference type="Proteomes" id="UP001140206">
    <property type="component" value="Chromosome 5"/>
</dbReference>
<gene>
    <name evidence="1" type="ORF">LUZ62_087826</name>
</gene>
<accession>A0AAV8CDY5</accession>
<dbReference type="PANTHER" id="PTHR31900:SF30">
    <property type="entry name" value="SUPERFAMILY PROTEIN, PUTATIVE-RELATED"/>
    <property type="match status" value="1"/>
</dbReference>
<comment type="caution">
    <text evidence="1">The sequence shown here is derived from an EMBL/GenBank/DDBJ whole genome shotgun (WGS) entry which is preliminary data.</text>
</comment>
<name>A0AAV8CDY5_9POAL</name>